<dbReference type="Proteomes" id="UP000244013">
    <property type="component" value="Unassembled WGS sequence"/>
</dbReference>
<reference evidence="1 2" key="1">
    <citation type="submission" date="2018-04" db="EMBL/GenBank/DDBJ databases">
        <title>Genomic Encyclopedia of Type Strains, Phase III (KMG-III): the genomes of soil and plant-associated and newly described type strains.</title>
        <authorList>
            <person name="Whitman W."/>
        </authorList>
    </citation>
    <scope>NUCLEOTIDE SEQUENCE [LARGE SCALE GENOMIC DNA]</scope>
    <source>
        <strain evidence="1 2">MA-olki</strain>
    </source>
</reference>
<dbReference type="InterPro" id="IPR023296">
    <property type="entry name" value="Glyco_hydro_beta-prop_sf"/>
</dbReference>
<dbReference type="OrthoDB" id="7576715at2"/>
<dbReference type="GeneID" id="91005265"/>
<evidence type="ECO:0000313" key="1">
    <source>
        <dbReference type="EMBL" id="PTW48142.1"/>
    </source>
</evidence>
<dbReference type="EMBL" id="QAYE01000002">
    <property type="protein sequence ID" value="PTW48142.1"/>
    <property type="molecule type" value="Genomic_DNA"/>
</dbReference>
<protein>
    <submittedName>
        <fullName evidence="1">Putative GH43/DUF377 family glycosyl hydrolase</fullName>
    </submittedName>
</protein>
<accession>A0A2T5U9F6</accession>
<dbReference type="GO" id="GO:0016787">
    <property type="term" value="F:hydrolase activity"/>
    <property type="evidence" value="ECO:0007669"/>
    <property type="project" value="UniProtKB-KW"/>
</dbReference>
<dbReference type="Gene3D" id="2.115.10.20">
    <property type="entry name" value="Glycosyl hydrolase domain, family 43"/>
    <property type="match status" value="1"/>
</dbReference>
<name>A0A2T5U9F6_9SPHN</name>
<keyword evidence="1" id="KW-0378">Hydrolase</keyword>
<gene>
    <name evidence="1" type="ORF">C8J25_102231</name>
</gene>
<evidence type="ECO:0000313" key="2">
    <source>
        <dbReference type="Proteomes" id="UP000244013"/>
    </source>
</evidence>
<dbReference type="RefSeq" id="WP_107953417.1">
    <property type="nucleotide sequence ID" value="NZ_QAYE01000002.1"/>
</dbReference>
<sequence length="298" mass="32312">MVTYAVEQLDTVAISANSVIDGMDLMSPFVWKEGNLYRIMVRGVPHPLGPHDPTGIIARGESRDGLSFTMDPGLAITPGPGAEDMGGCEDPTVLVTPDHEYLIYYTGVDADRAQGCMILAAGRDLTALVKEDLVLKAPPGEGNIKEATLVQTSAGDWRLFYEYAANGASRIGMAGGPTAKGPWTVLPDPFGIREDSWDNWHLSTGPIWQAEGADPVMFYNGATHDARWRIGWISFSADLTRVTGRGLEPLLVPPPALSREATDIAFAASSVAEGDRIALYYSLEDRMLRRALIGRYSR</sequence>
<dbReference type="SUPFAM" id="SSF75005">
    <property type="entry name" value="Arabinanase/levansucrase/invertase"/>
    <property type="match status" value="1"/>
</dbReference>
<organism evidence="1 2">
    <name type="scientific">Sphingomonas faeni</name>
    <dbReference type="NCBI Taxonomy" id="185950"/>
    <lineage>
        <taxon>Bacteria</taxon>
        <taxon>Pseudomonadati</taxon>
        <taxon>Pseudomonadota</taxon>
        <taxon>Alphaproteobacteria</taxon>
        <taxon>Sphingomonadales</taxon>
        <taxon>Sphingomonadaceae</taxon>
        <taxon>Sphingomonas</taxon>
    </lineage>
</organism>
<comment type="caution">
    <text evidence="1">The sequence shown here is derived from an EMBL/GenBank/DDBJ whole genome shotgun (WGS) entry which is preliminary data.</text>
</comment>
<proteinExistence type="predicted"/>
<dbReference type="AlphaFoldDB" id="A0A2T5U9F6"/>